<dbReference type="EMBL" id="BAEE01000046">
    <property type="protein sequence ID" value="GAB09752.1"/>
    <property type="molecule type" value="Genomic_DNA"/>
</dbReference>
<evidence type="ECO:0000256" key="4">
    <source>
        <dbReference type="ARBA" id="ARBA00023136"/>
    </source>
</evidence>
<name>G7H1M7_9ACTN</name>
<comment type="subcellular location">
    <subcellularLocation>
        <location evidence="1">Membrane</location>
        <topology evidence="1">Multi-pass membrane protein</topology>
    </subcellularLocation>
</comment>
<comment type="caution">
    <text evidence="6">The sequence shown here is derived from an EMBL/GenBank/DDBJ whole genome shotgun (WGS) entry which is preliminary data.</text>
</comment>
<evidence type="ECO:0000256" key="1">
    <source>
        <dbReference type="ARBA" id="ARBA00004141"/>
    </source>
</evidence>
<dbReference type="Proteomes" id="UP000035088">
    <property type="component" value="Unassembled WGS sequence"/>
</dbReference>
<dbReference type="AlphaFoldDB" id="G7H1M7"/>
<sequence>MNVFLWIVASVLAAVFLFAGSAKLAQPKDKLVASGMGWADDVDPNVIKGIGLVEVLGAIGLIVPALTDILPGLVPWAATGLAIVMLGAIGVHARRKEWPLIGVNIVILALALIVMWGRFSELPF</sequence>
<dbReference type="STRING" id="1073574.GOARA_046_00210"/>
<evidence type="ECO:0000313" key="7">
    <source>
        <dbReference type="Proteomes" id="UP000035088"/>
    </source>
</evidence>
<reference evidence="6 7" key="1">
    <citation type="submission" date="2011-11" db="EMBL/GenBank/DDBJ databases">
        <title>Whole genome shotgun sequence of Gordonia araii NBRC 100433.</title>
        <authorList>
            <person name="Yoshida Y."/>
            <person name="Hosoyama A."/>
            <person name="Tsuchikane K."/>
            <person name="Katsumata H."/>
            <person name="Yamazaki S."/>
            <person name="Fujita N."/>
        </authorList>
    </citation>
    <scope>NUCLEOTIDE SEQUENCE [LARGE SCALE GENOMIC DNA]</scope>
    <source>
        <strain evidence="6 7">NBRC 100433</strain>
    </source>
</reference>
<keyword evidence="7" id="KW-1185">Reference proteome</keyword>
<gene>
    <name evidence="6" type="ORF">GOARA_046_00210</name>
</gene>
<feature type="transmembrane region" description="Helical" evidence="5">
    <location>
        <begin position="46"/>
        <end position="66"/>
    </location>
</feature>
<evidence type="ECO:0000313" key="6">
    <source>
        <dbReference type="EMBL" id="GAB09752.1"/>
    </source>
</evidence>
<keyword evidence="3 5" id="KW-1133">Transmembrane helix</keyword>
<feature type="transmembrane region" description="Helical" evidence="5">
    <location>
        <begin position="98"/>
        <end position="119"/>
    </location>
</feature>
<dbReference type="InterPro" id="IPR032808">
    <property type="entry name" value="DoxX"/>
</dbReference>
<dbReference type="GO" id="GO:0016020">
    <property type="term" value="C:membrane"/>
    <property type="evidence" value="ECO:0007669"/>
    <property type="project" value="UniProtKB-SubCell"/>
</dbReference>
<evidence type="ECO:0000256" key="5">
    <source>
        <dbReference type="SAM" id="Phobius"/>
    </source>
</evidence>
<evidence type="ECO:0000256" key="3">
    <source>
        <dbReference type="ARBA" id="ARBA00022989"/>
    </source>
</evidence>
<dbReference type="RefSeq" id="WP_007321827.1">
    <property type="nucleotide sequence ID" value="NZ_BAEE01000046.1"/>
</dbReference>
<dbReference type="OrthoDB" id="3790625at2"/>
<keyword evidence="4 5" id="KW-0472">Membrane</keyword>
<feature type="transmembrane region" description="Helical" evidence="5">
    <location>
        <begin position="73"/>
        <end position="92"/>
    </location>
</feature>
<evidence type="ECO:0000256" key="2">
    <source>
        <dbReference type="ARBA" id="ARBA00022692"/>
    </source>
</evidence>
<proteinExistence type="predicted"/>
<keyword evidence="2 5" id="KW-0812">Transmembrane</keyword>
<accession>G7H1M7</accession>
<evidence type="ECO:0008006" key="8">
    <source>
        <dbReference type="Google" id="ProtNLM"/>
    </source>
</evidence>
<organism evidence="6 7">
    <name type="scientific">Gordonia araii NBRC 100433</name>
    <dbReference type="NCBI Taxonomy" id="1073574"/>
    <lineage>
        <taxon>Bacteria</taxon>
        <taxon>Bacillati</taxon>
        <taxon>Actinomycetota</taxon>
        <taxon>Actinomycetes</taxon>
        <taxon>Mycobacteriales</taxon>
        <taxon>Gordoniaceae</taxon>
        <taxon>Gordonia</taxon>
    </lineage>
</organism>
<protein>
    <recommendedName>
        <fullName evidence="8">DoxX family protein</fullName>
    </recommendedName>
</protein>
<dbReference type="Pfam" id="PF13564">
    <property type="entry name" value="DoxX_2"/>
    <property type="match status" value="1"/>
</dbReference>